<dbReference type="AlphaFoldDB" id="A0A2M8LD91"/>
<gene>
    <name evidence="1" type="ORF">COV01_00980</name>
</gene>
<protein>
    <submittedName>
        <fullName evidence="1">Uncharacterized protein</fullName>
    </submittedName>
</protein>
<evidence type="ECO:0000313" key="1">
    <source>
        <dbReference type="EMBL" id="PJE74589.1"/>
    </source>
</evidence>
<dbReference type="EMBL" id="PFEQ01000001">
    <property type="protein sequence ID" value="PJE74589.1"/>
    <property type="molecule type" value="Genomic_DNA"/>
</dbReference>
<sequence length="89" mass="10214">MPFGRTYIGPRDRPGNLDESIEFMTRFTQIAFLGRFICLNTKFFVNSDIPAVFIFEKINGYISVQATDPKEVSFTNNDRVIMRLGIRAS</sequence>
<name>A0A2M8LD91_9BACT</name>
<proteinExistence type="predicted"/>
<evidence type="ECO:0000313" key="2">
    <source>
        <dbReference type="Proteomes" id="UP000228700"/>
    </source>
</evidence>
<reference evidence="2" key="1">
    <citation type="submission" date="2017-09" db="EMBL/GenBank/DDBJ databases">
        <title>Depth-based differentiation of microbial function through sediment-hosted aquifers and enrichment of novel symbionts in the deep terrestrial subsurface.</title>
        <authorList>
            <person name="Probst A.J."/>
            <person name="Ladd B."/>
            <person name="Jarett J.K."/>
            <person name="Geller-Mcgrath D.E."/>
            <person name="Sieber C.M.K."/>
            <person name="Emerson J.B."/>
            <person name="Anantharaman K."/>
            <person name="Thomas B.C."/>
            <person name="Malmstrom R."/>
            <person name="Stieglmeier M."/>
            <person name="Klingl A."/>
            <person name="Woyke T."/>
            <person name="Ryan C.M."/>
            <person name="Banfield J.F."/>
        </authorList>
    </citation>
    <scope>NUCLEOTIDE SEQUENCE [LARGE SCALE GENOMIC DNA]</scope>
</reference>
<dbReference type="Proteomes" id="UP000228700">
    <property type="component" value="Unassembled WGS sequence"/>
</dbReference>
<comment type="caution">
    <text evidence="1">The sequence shown here is derived from an EMBL/GenBank/DDBJ whole genome shotgun (WGS) entry which is preliminary data.</text>
</comment>
<accession>A0A2M8LD91</accession>
<organism evidence="1 2">
    <name type="scientific">Candidatus Taylorbacteria bacterium CG10_big_fil_rev_8_21_14_0_10_41_48</name>
    <dbReference type="NCBI Taxonomy" id="1975024"/>
    <lineage>
        <taxon>Bacteria</taxon>
        <taxon>Candidatus Tayloriibacteriota</taxon>
    </lineage>
</organism>